<gene>
    <name evidence="2" type="ORF">G5I_03967</name>
</gene>
<dbReference type="AlphaFoldDB" id="F4WEG1"/>
<keyword evidence="3" id="KW-1185">Reference proteome</keyword>
<dbReference type="EMBL" id="GL888103">
    <property type="protein sequence ID" value="EGI67324.1"/>
    <property type="molecule type" value="Genomic_DNA"/>
</dbReference>
<proteinExistence type="predicted"/>
<organism evidence="3">
    <name type="scientific">Acromyrmex echinatior</name>
    <name type="common">Panamanian leafcutter ant</name>
    <name type="synonym">Acromyrmex octospinosus echinatior</name>
    <dbReference type="NCBI Taxonomy" id="103372"/>
    <lineage>
        <taxon>Eukaryota</taxon>
        <taxon>Metazoa</taxon>
        <taxon>Ecdysozoa</taxon>
        <taxon>Arthropoda</taxon>
        <taxon>Hexapoda</taxon>
        <taxon>Insecta</taxon>
        <taxon>Pterygota</taxon>
        <taxon>Neoptera</taxon>
        <taxon>Endopterygota</taxon>
        <taxon>Hymenoptera</taxon>
        <taxon>Apocrita</taxon>
        <taxon>Aculeata</taxon>
        <taxon>Formicoidea</taxon>
        <taxon>Formicidae</taxon>
        <taxon>Myrmicinae</taxon>
        <taxon>Acromyrmex</taxon>
    </lineage>
</organism>
<feature type="region of interest" description="Disordered" evidence="1">
    <location>
        <begin position="95"/>
        <end position="124"/>
    </location>
</feature>
<dbReference type="Proteomes" id="UP000007755">
    <property type="component" value="Unassembled WGS sequence"/>
</dbReference>
<evidence type="ECO:0000256" key="1">
    <source>
        <dbReference type="SAM" id="MobiDB-lite"/>
    </source>
</evidence>
<accession>F4WEG1</accession>
<evidence type="ECO:0000313" key="2">
    <source>
        <dbReference type="EMBL" id="EGI67324.1"/>
    </source>
</evidence>
<evidence type="ECO:0000313" key="3">
    <source>
        <dbReference type="Proteomes" id="UP000007755"/>
    </source>
</evidence>
<protein>
    <submittedName>
        <fullName evidence="2">Uncharacterized protein</fullName>
    </submittedName>
</protein>
<sequence>MRIVAPTTLDLPFHPSRLSPRSPPPNSVAWNFAVLCATACTMGREMSVGERSRVRGVSSLIRIVPVGAAIWRGGYWREVRRSSVFTEKEAAVGAMAKEEVEEEEEEKKEKETAAAMASVTGHCI</sequence>
<reference evidence="2" key="1">
    <citation type="submission" date="2011-02" db="EMBL/GenBank/DDBJ databases">
        <title>The genome of the leaf-cutting ant Acromyrmex echinatior suggests key adaptations to social evolution and fungus farming.</title>
        <authorList>
            <person name="Nygaard S."/>
            <person name="Zhang G."/>
        </authorList>
    </citation>
    <scope>NUCLEOTIDE SEQUENCE</scope>
</reference>
<dbReference type="InParanoid" id="F4WEG1"/>
<name>F4WEG1_ACREC</name>